<dbReference type="EnsemblMetazoa" id="CapteT148455">
    <property type="protein sequence ID" value="CapteP148455"/>
    <property type="gene ID" value="CapteG148455"/>
</dbReference>
<evidence type="ECO:0000256" key="2">
    <source>
        <dbReference type="ARBA" id="ARBA00022679"/>
    </source>
</evidence>
<feature type="compositionally biased region" description="Acidic residues" evidence="4">
    <location>
        <begin position="760"/>
        <end position="775"/>
    </location>
</feature>
<dbReference type="GO" id="GO:0032434">
    <property type="term" value="P:regulation of proteasomal ubiquitin-dependent protein catabolic process"/>
    <property type="evidence" value="ECO:0007669"/>
    <property type="project" value="TreeGrafter"/>
</dbReference>
<dbReference type="FunCoup" id="R7UII4">
    <property type="interactions" value="2315"/>
</dbReference>
<evidence type="ECO:0000256" key="3">
    <source>
        <dbReference type="ARBA" id="ARBA00022786"/>
    </source>
</evidence>
<gene>
    <name evidence="8" type="ORF">CAPTEDRAFT_148455</name>
</gene>
<dbReference type="Pfam" id="PF25041">
    <property type="entry name" value="UFL1_C"/>
    <property type="match status" value="1"/>
</dbReference>
<dbReference type="Pfam" id="PF23659">
    <property type="entry name" value="UFL1"/>
    <property type="match status" value="1"/>
</dbReference>
<dbReference type="Pfam" id="PF25870">
    <property type="entry name" value="WHD_UFL1_5th"/>
    <property type="match status" value="1"/>
</dbReference>
<dbReference type="Proteomes" id="UP000014760">
    <property type="component" value="Unassembled WGS sequence"/>
</dbReference>
<feature type="domain" description="E3 UFM1-protein ligase 1-like" evidence="6">
    <location>
        <begin position="528"/>
        <end position="652"/>
    </location>
</feature>
<dbReference type="GO" id="GO:0034976">
    <property type="term" value="P:response to endoplasmic reticulum stress"/>
    <property type="evidence" value="ECO:0007669"/>
    <property type="project" value="TreeGrafter"/>
</dbReference>
<dbReference type="PANTHER" id="PTHR31057">
    <property type="entry name" value="E3 UFM1-PROTEIN LIGASE 1"/>
    <property type="match status" value="1"/>
</dbReference>
<dbReference type="EMBL" id="KB303020">
    <property type="protein sequence ID" value="ELU03598.1"/>
    <property type="molecule type" value="Genomic_DNA"/>
</dbReference>
<dbReference type="Pfam" id="PF09743">
    <property type="entry name" value="E3_UFM1_ligase"/>
    <property type="match status" value="1"/>
</dbReference>
<feature type="compositionally biased region" description="Basic and acidic residues" evidence="4">
    <location>
        <begin position="398"/>
        <end position="409"/>
    </location>
</feature>
<feature type="region of interest" description="Disordered" evidence="4">
    <location>
        <begin position="742"/>
        <end position="781"/>
    </location>
</feature>
<comment type="similarity">
    <text evidence="1">Belongs to the UFL1 family.</text>
</comment>
<protein>
    <recommendedName>
        <fullName evidence="11">E3 UFM1-protein ligase 1 homolog</fullName>
    </recommendedName>
</protein>
<evidence type="ECO:0000256" key="4">
    <source>
        <dbReference type="SAM" id="MobiDB-lite"/>
    </source>
</evidence>
<dbReference type="OMA" id="CILHASG"/>
<evidence type="ECO:0000256" key="1">
    <source>
        <dbReference type="ARBA" id="ARBA00010789"/>
    </source>
</evidence>
<keyword evidence="3" id="KW-0833">Ubl conjugation pathway</keyword>
<dbReference type="OrthoDB" id="10258297at2759"/>
<evidence type="ECO:0008006" key="11">
    <source>
        <dbReference type="Google" id="ProtNLM"/>
    </source>
</evidence>
<dbReference type="GO" id="GO:0005789">
    <property type="term" value="C:endoplasmic reticulum membrane"/>
    <property type="evidence" value="ECO:0007669"/>
    <property type="project" value="TreeGrafter"/>
</dbReference>
<dbReference type="InterPro" id="IPR056580">
    <property type="entry name" value="Ufl1_dom"/>
</dbReference>
<reference evidence="8 10" key="2">
    <citation type="journal article" date="2013" name="Nature">
        <title>Insights into bilaterian evolution from three spiralian genomes.</title>
        <authorList>
            <person name="Simakov O."/>
            <person name="Marletaz F."/>
            <person name="Cho S.J."/>
            <person name="Edsinger-Gonzales E."/>
            <person name="Havlak P."/>
            <person name="Hellsten U."/>
            <person name="Kuo D.H."/>
            <person name="Larsson T."/>
            <person name="Lv J."/>
            <person name="Arendt D."/>
            <person name="Savage R."/>
            <person name="Osoegawa K."/>
            <person name="de Jong P."/>
            <person name="Grimwood J."/>
            <person name="Chapman J.A."/>
            <person name="Shapiro H."/>
            <person name="Aerts A."/>
            <person name="Otillar R.P."/>
            <person name="Terry A.Y."/>
            <person name="Boore J.L."/>
            <person name="Grigoriev I.V."/>
            <person name="Lindberg D.R."/>
            <person name="Seaver E.C."/>
            <person name="Weisblat D.A."/>
            <person name="Putnam N.H."/>
            <person name="Rokhsar D.S."/>
        </authorList>
    </citation>
    <scope>NUCLEOTIDE SEQUENCE</scope>
    <source>
        <strain evidence="8 10">I ESC-2004</strain>
    </source>
</reference>
<dbReference type="HOGENOM" id="CLU_012417_1_1_1"/>
<feature type="region of interest" description="Disordered" evidence="4">
    <location>
        <begin position="388"/>
        <end position="459"/>
    </location>
</feature>
<organism evidence="8">
    <name type="scientific">Capitella teleta</name>
    <name type="common">Polychaete worm</name>
    <dbReference type="NCBI Taxonomy" id="283909"/>
    <lineage>
        <taxon>Eukaryota</taxon>
        <taxon>Metazoa</taxon>
        <taxon>Spiralia</taxon>
        <taxon>Lophotrochozoa</taxon>
        <taxon>Annelida</taxon>
        <taxon>Polychaeta</taxon>
        <taxon>Sedentaria</taxon>
        <taxon>Scolecida</taxon>
        <taxon>Capitellidae</taxon>
        <taxon>Capitella</taxon>
    </lineage>
</organism>
<evidence type="ECO:0000259" key="5">
    <source>
        <dbReference type="Pfam" id="PF09743"/>
    </source>
</evidence>
<dbReference type="GO" id="GO:0061666">
    <property type="term" value="F:UFM1 ligase activity"/>
    <property type="evidence" value="ECO:0007669"/>
    <property type="project" value="InterPro"/>
</dbReference>
<evidence type="ECO:0000313" key="9">
    <source>
        <dbReference type="EnsemblMetazoa" id="CapteP148455"/>
    </source>
</evidence>
<name>R7UII4_CAPTE</name>
<dbReference type="EMBL" id="AMQN01001485">
    <property type="status" value="NOT_ANNOTATED_CDS"/>
    <property type="molecule type" value="Genomic_DNA"/>
</dbReference>
<keyword evidence="10" id="KW-1185">Reference proteome</keyword>
<dbReference type="GO" id="GO:1990592">
    <property type="term" value="P:protein K69-linked ufmylation"/>
    <property type="evidence" value="ECO:0007669"/>
    <property type="project" value="TreeGrafter"/>
</dbReference>
<dbReference type="InterPro" id="IPR018611">
    <property type="entry name" value="Ufl1"/>
</dbReference>
<dbReference type="InterPro" id="IPR056579">
    <property type="entry name" value="Ufl1_N"/>
</dbReference>
<evidence type="ECO:0000313" key="10">
    <source>
        <dbReference type="Proteomes" id="UP000014760"/>
    </source>
</evidence>
<feature type="domain" description="E3 UFM1-protein ligase-like C-terminal" evidence="7">
    <location>
        <begin position="657"/>
        <end position="760"/>
    </location>
</feature>
<reference evidence="10" key="1">
    <citation type="submission" date="2012-12" db="EMBL/GenBank/DDBJ databases">
        <authorList>
            <person name="Hellsten U."/>
            <person name="Grimwood J."/>
            <person name="Chapman J.A."/>
            <person name="Shapiro H."/>
            <person name="Aerts A."/>
            <person name="Otillar R.P."/>
            <person name="Terry A.Y."/>
            <person name="Boore J.L."/>
            <person name="Simakov O."/>
            <person name="Marletaz F."/>
            <person name="Cho S.-J."/>
            <person name="Edsinger-Gonzales E."/>
            <person name="Havlak P."/>
            <person name="Kuo D.-H."/>
            <person name="Larsson T."/>
            <person name="Lv J."/>
            <person name="Arendt D."/>
            <person name="Savage R."/>
            <person name="Osoegawa K."/>
            <person name="de Jong P."/>
            <person name="Lindberg D.R."/>
            <person name="Seaver E.C."/>
            <person name="Weisblat D.A."/>
            <person name="Putnam N.H."/>
            <person name="Grigoriev I.V."/>
            <person name="Rokhsar D.S."/>
        </authorList>
    </citation>
    <scope>NUCLEOTIDE SEQUENCE</scope>
    <source>
        <strain evidence="10">I ESC-2004</strain>
    </source>
</reference>
<feature type="compositionally biased region" description="Gly residues" evidence="4">
    <location>
        <begin position="416"/>
        <end position="427"/>
    </location>
</feature>
<keyword evidence="2" id="KW-0808">Transferase</keyword>
<feature type="domain" description="E3 UFM1-protein ligase 1-like N-terminal" evidence="5">
    <location>
        <begin position="6"/>
        <end position="284"/>
    </location>
</feature>
<dbReference type="InterPro" id="IPR056761">
    <property type="entry name" value="Ufl1-like_C"/>
</dbReference>
<sequence length="802" mass="89374">MADWEEIKRLAADFQRAQLSTSVQRLLSERNCIEIVQHLQKLNLINVVYTIDGREYLTPHELHKEILEELAVHGGKINVVELQQLLNVDLHHIETVVTQIVKSQQNLNLVLGQLIDKSYLDNLAESINDQLQKNGQLFISELTKAYDLPSDFLSDAIFARLGKIIKGQVDAQDRNIIFTRAFVARRQAKIRGALSALTKPVTLMSIMNSLNIQENMFFGILDELIKSKRLAGTIVGGHHERSQYVPDIYTRSQNEYVDCFYKQNGYLEYDALSRLGITDCKSYIQKRLKGEPLLMLSSCCIGKAIRESIEAEVDEALSTASWVDIVHLLPSICDDADAAKLLSTIMKTKNNAHVLCETIAVSESFISSSKQPFDSLLSSKAKHVAVSDPAAFNPATSTKKEDAMEERKEQRRKKAAGGGKGGGGTQGREGKTKSTKKKGGRGRDQDEDDDDEASAPKGKVVDMEFMSIELLADELKKVDKFSECPDSMLEEISAKLYRPLNKEFTEMAKSIFLESQGSGTSAARKKTHSQLSDKIVGLWTNAKLFEKGLKLFPDEAQVALSKHLLHTVCSDIANLMLNSVAMDNMISVQDESSITAAIRQKLLNRLPDSKTKDYLTKLNLSLTGKAESLEDFFEQMEVLCGSEHLEIALKKVDKKKERQLSFGHRQALAEQLRAEGDLALGLHLACVILLQVFTGAMVHAPGRCVPHLVALLKKHVTEEQHALLIRAQEAVIKQMKQSEGSVEKEEVKVEAKEEVKEEAKEEGEEEAKEEGEGEEVVGQQEDLLPIIKDLALNARKSNNNQD</sequence>
<accession>R7UII4</accession>
<evidence type="ECO:0000259" key="7">
    <source>
        <dbReference type="Pfam" id="PF25041"/>
    </source>
</evidence>
<proteinExistence type="inferred from homology"/>
<feature type="compositionally biased region" description="Basic and acidic residues" evidence="4">
    <location>
        <begin position="742"/>
        <end position="759"/>
    </location>
</feature>
<evidence type="ECO:0000313" key="8">
    <source>
        <dbReference type="EMBL" id="ELU03598.1"/>
    </source>
</evidence>
<evidence type="ECO:0000259" key="6">
    <source>
        <dbReference type="Pfam" id="PF23659"/>
    </source>
</evidence>
<reference evidence="9" key="3">
    <citation type="submission" date="2015-06" db="UniProtKB">
        <authorList>
            <consortium name="EnsemblMetazoa"/>
        </authorList>
    </citation>
    <scope>IDENTIFICATION</scope>
</reference>
<dbReference type="AlphaFoldDB" id="R7UII4"/>
<dbReference type="PANTHER" id="PTHR31057:SF0">
    <property type="entry name" value="E3 UFM1-PROTEIN LIGASE 1"/>
    <property type="match status" value="1"/>
</dbReference>
<dbReference type="STRING" id="283909.R7UII4"/>